<dbReference type="SUPFAM" id="SSF48726">
    <property type="entry name" value="Immunoglobulin"/>
    <property type="match status" value="1"/>
</dbReference>
<feature type="non-terminal residue" evidence="1">
    <location>
        <position position="102"/>
    </location>
</feature>
<reference evidence="1 2" key="1">
    <citation type="submission" date="2019-09" db="EMBL/GenBank/DDBJ databases">
        <title>Bird 10,000 Genomes (B10K) Project - Family phase.</title>
        <authorList>
            <person name="Zhang G."/>
        </authorList>
    </citation>
    <scope>NUCLEOTIDE SEQUENCE [LARGE SCALE GENOMIC DNA]</scope>
    <source>
        <strain evidence="1">B10K-DU-012-10</strain>
        <tissue evidence="1">Blood</tissue>
    </source>
</reference>
<sequence length="102" mass="11151">GPPRPADGLVLQVPARALLEGDTVRLRCRRLRDMWVDGVRFYRGEEDVGGPARGTELALPPLQLHHGGSYSCGGWVSSGWSPWAKSAPVTVTVHGEHPHIRH</sequence>
<feature type="non-terminal residue" evidence="1">
    <location>
        <position position="1"/>
    </location>
</feature>
<dbReference type="Gene3D" id="2.60.40.10">
    <property type="entry name" value="Immunoglobulins"/>
    <property type="match status" value="1"/>
</dbReference>
<organism evidence="1 2">
    <name type="scientific">Ptilonorhynchus violaceus</name>
    <name type="common">Satin bowerbird</name>
    <name type="synonym">Pyrrhocorax violaceus</name>
    <dbReference type="NCBI Taxonomy" id="28724"/>
    <lineage>
        <taxon>Eukaryota</taxon>
        <taxon>Metazoa</taxon>
        <taxon>Chordata</taxon>
        <taxon>Craniata</taxon>
        <taxon>Vertebrata</taxon>
        <taxon>Euteleostomi</taxon>
        <taxon>Archelosauria</taxon>
        <taxon>Archosauria</taxon>
        <taxon>Dinosauria</taxon>
        <taxon>Saurischia</taxon>
        <taxon>Theropoda</taxon>
        <taxon>Coelurosauria</taxon>
        <taxon>Aves</taxon>
        <taxon>Neognathae</taxon>
        <taxon>Neoaves</taxon>
        <taxon>Telluraves</taxon>
        <taxon>Australaves</taxon>
        <taxon>Passeriformes</taxon>
        <taxon>Ptilonorhynchidae</taxon>
        <taxon>Ptilonorhynchus</taxon>
    </lineage>
</organism>
<evidence type="ECO:0000313" key="2">
    <source>
        <dbReference type="Proteomes" id="UP000584880"/>
    </source>
</evidence>
<accession>A0A7K6CJZ4</accession>
<gene>
    <name evidence="1" type="primary">Fcgr3_5</name>
    <name evidence="1" type="ORF">PTIVIO_R15470</name>
</gene>
<proteinExistence type="predicted"/>
<comment type="caution">
    <text evidence="1">The sequence shown here is derived from an EMBL/GenBank/DDBJ whole genome shotgun (WGS) entry which is preliminary data.</text>
</comment>
<dbReference type="InterPro" id="IPR036179">
    <property type="entry name" value="Ig-like_dom_sf"/>
</dbReference>
<dbReference type="EMBL" id="VZRJ01012554">
    <property type="protein sequence ID" value="NWV14345.1"/>
    <property type="molecule type" value="Genomic_DNA"/>
</dbReference>
<dbReference type="Proteomes" id="UP000584880">
    <property type="component" value="Unassembled WGS sequence"/>
</dbReference>
<name>A0A7K6CJZ4_PTIVI</name>
<dbReference type="InterPro" id="IPR013783">
    <property type="entry name" value="Ig-like_fold"/>
</dbReference>
<protein>
    <submittedName>
        <fullName evidence="1">FCGR3 protein</fullName>
    </submittedName>
</protein>
<dbReference type="AlphaFoldDB" id="A0A7K6CJZ4"/>
<evidence type="ECO:0000313" key="1">
    <source>
        <dbReference type="EMBL" id="NWV14345.1"/>
    </source>
</evidence>
<keyword evidence="2" id="KW-1185">Reference proteome</keyword>